<feature type="transmembrane region" description="Helical" evidence="1">
    <location>
        <begin position="102"/>
        <end position="122"/>
    </location>
</feature>
<feature type="transmembrane region" description="Helical" evidence="1">
    <location>
        <begin position="27"/>
        <end position="55"/>
    </location>
</feature>
<keyword evidence="3" id="KW-1185">Reference proteome</keyword>
<feature type="transmembrane region" description="Helical" evidence="1">
    <location>
        <begin position="246"/>
        <end position="263"/>
    </location>
</feature>
<accession>A0A9P6AUX4</accession>
<proteinExistence type="predicted"/>
<keyword evidence="1" id="KW-0812">Transmembrane</keyword>
<gene>
    <name evidence="2" type="ORF">BS47DRAFT_1067363</name>
</gene>
<organism evidence="2 3">
    <name type="scientific">Hydnum rufescens UP504</name>
    <dbReference type="NCBI Taxonomy" id="1448309"/>
    <lineage>
        <taxon>Eukaryota</taxon>
        <taxon>Fungi</taxon>
        <taxon>Dikarya</taxon>
        <taxon>Basidiomycota</taxon>
        <taxon>Agaricomycotina</taxon>
        <taxon>Agaricomycetes</taxon>
        <taxon>Cantharellales</taxon>
        <taxon>Hydnaceae</taxon>
        <taxon>Hydnum</taxon>
    </lineage>
</organism>
<evidence type="ECO:0000313" key="3">
    <source>
        <dbReference type="Proteomes" id="UP000886523"/>
    </source>
</evidence>
<feature type="transmembrane region" description="Helical" evidence="1">
    <location>
        <begin position="174"/>
        <end position="198"/>
    </location>
</feature>
<feature type="transmembrane region" description="Helical" evidence="1">
    <location>
        <begin position="67"/>
        <end position="90"/>
    </location>
</feature>
<comment type="caution">
    <text evidence="2">The sequence shown here is derived from an EMBL/GenBank/DDBJ whole genome shotgun (WGS) entry which is preliminary data.</text>
</comment>
<dbReference type="EMBL" id="MU128987">
    <property type="protein sequence ID" value="KAF9512390.1"/>
    <property type="molecule type" value="Genomic_DNA"/>
</dbReference>
<keyword evidence="1" id="KW-0472">Membrane</keyword>
<reference evidence="2" key="1">
    <citation type="journal article" date="2020" name="Nat. Commun.">
        <title>Large-scale genome sequencing of mycorrhizal fungi provides insights into the early evolution of symbiotic traits.</title>
        <authorList>
            <person name="Miyauchi S."/>
            <person name="Kiss E."/>
            <person name="Kuo A."/>
            <person name="Drula E."/>
            <person name="Kohler A."/>
            <person name="Sanchez-Garcia M."/>
            <person name="Morin E."/>
            <person name="Andreopoulos B."/>
            <person name="Barry K.W."/>
            <person name="Bonito G."/>
            <person name="Buee M."/>
            <person name="Carver A."/>
            <person name="Chen C."/>
            <person name="Cichocki N."/>
            <person name="Clum A."/>
            <person name="Culley D."/>
            <person name="Crous P.W."/>
            <person name="Fauchery L."/>
            <person name="Girlanda M."/>
            <person name="Hayes R.D."/>
            <person name="Keri Z."/>
            <person name="LaButti K."/>
            <person name="Lipzen A."/>
            <person name="Lombard V."/>
            <person name="Magnuson J."/>
            <person name="Maillard F."/>
            <person name="Murat C."/>
            <person name="Nolan M."/>
            <person name="Ohm R.A."/>
            <person name="Pangilinan J."/>
            <person name="Pereira M.F."/>
            <person name="Perotto S."/>
            <person name="Peter M."/>
            <person name="Pfister S."/>
            <person name="Riley R."/>
            <person name="Sitrit Y."/>
            <person name="Stielow J.B."/>
            <person name="Szollosi G."/>
            <person name="Zifcakova L."/>
            <person name="Stursova M."/>
            <person name="Spatafora J.W."/>
            <person name="Tedersoo L."/>
            <person name="Vaario L.M."/>
            <person name="Yamada A."/>
            <person name="Yan M."/>
            <person name="Wang P."/>
            <person name="Xu J."/>
            <person name="Bruns T."/>
            <person name="Baldrian P."/>
            <person name="Vilgalys R."/>
            <person name="Dunand C."/>
            <person name="Henrissat B."/>
            <person name="Grigoriev I.V."/>
            <person name="Hibbett D."/>
            <person name="Nagy L.G."/>
            <person name="Martin F.M."/>
        </authorList>
    </citation>
    <scope>NUCLEOTIDE SEQUENCE</scope>
    <source>
        <strain evidence="2">UP504</strain>
    </source>
</reference>
<evidence type="ECO:0000313" key="2">
    <source>
        <dbReference type="EMBL" id="KAF9512390.1"/>
    </source>
</evidence>
<dbReference type="Proteomes" id="UP000886523">
    <property type="component" value="Unassembled WGS sequence"/>
</dbReference>
<dbReference type="AlphaFoldDB" id="A0A9P6AUX4"/>
<evidence type="ECO:0000256" key="1">
    <source>
        <dbReference type="SAM" id="Phobius"/>
    </source>
</evidence>
<protein>
    <submittedName>
        <fullName evidence="2">Uncharacterized protein</fullName>
    </submittedName>
</protein>
<keyword evidence="1" id="KW-1133">Transmembrane helix</keyword>
<feature type="transmembrane region" description="Helical" evidence="1">
    <location>
        <begin position="134"/>
        <end position="154"/>
    </location>
</feature>
<name>A0A9P6AUX4_9AGAM</name>
<feature type="transmembrane region" description="Helical" evidence="1">
    <location>
        <begin position="219"/>
        <end position="240"/>
    </location>
</feature>
<sequence length="293" mass="32624">MLLPANPVRSIKHQSHHFVYSTPMGPFIIALFVANAFNMALNIVFVVQLGIYFTVLADSDPLFLRIIVYLFSILDIFQTATMACVAWNAYVEFLHPRTFMSLYATIRSWNIPISVAVYGFYTFQIRGLTGSWKIPGAVMSLVLAQIVGCIMWTVGTVAAKSPMDLGAGNGMTTAGTALCTLGASGCSACVMMSMILIFRNDPLWRPPMGRDLVVEFQIISVRVHVPLLLVSMTDLISYLFFPRSHVSMIMAIIVGKIWSNSLLHGLNSRRGLRTAFHTPHTPTDVSKRRVWMR</sequence>